<gene>
    <name evidence="1" type="ORF">CNE99_08000</name>
</gene>
<comment type="caution">
    <text evidence="1">The sequence shown here is derived from an EMBL/GenBank/DDBJ whole genome shotgun (WGS) entry which is preliminary data.</text>
</comment>
<evidence type="ECO:0000313" key="1">
    <source>
        <dbReference type="EMBL" id="PDH37627.1"/>
    </source>
</evidence>
<dbReference type="Proteomes" id="UP000219327">
    <property type="component" value="Unassembled WGS sequence"/>
</dbReference>
<sequence>MELALFVHFGARCMRIPGSDAPVTLVVTQFQHQESKVHNREKGEAVMSFLVRGHVTDREAIWPLVRNFYSVIDAVNAERNHLSEFNLSDFRVLTYDRLRLLTTFLEAVIYYETVIAGNFRIDTPRLTQDPHKGDHIRDFMLPPETARAESV</sequence>
<protein>
    <submittedName>
        <fullName evidence="1">Uncharacterized protein</fullName>
    </submittedName>
</protein>
<dbReference type="AlphaFoldDB" id="A0A2A5WMZ4"/>
<dbReference type="EMBL" id="NTKD01000046">
    <property type="protein sequence ID" value="PDH37627.1"/>
    <property type="molecule type" value="Genomic_DNA"/>
</dbReference>
<organism evidence="1 2">
    <name type="scientific">OM182 bacterium MED-G24</name>
    <dbReference type="NCBI Taxonomy" id="1986255"/>
    <lineage>
        <taxon>Bacteria</taxon>
        <taxon>Pseudomonadati</taxon>
        <taxon>Pseudomonadota</taxon>
        <taxon>Gammaproteobacteria</taxon>
        <taxon>OMG group</taxon>
        <taxon>OM182 clade</taxon>
    </lineage>
</organism>
<accession>A0A2A5WMZ4</accession>
<proteinExistence type="predicted"/>
<reference evidence="1 2" key="1">
    <citation type="submission" date="2017-08" db="EMBL/GenBank/DDBJ databases">
        <title>Fine stratification of microbial communities through a metagenomic profile of the photic zone.</title>
        <authorList>
            <person name="Haro-Moreno J.M."/>
            <person name="Lopez-Perez M."/>
            <person name="De La Torre J."/>
            <person name="Picazo A."/>
            <person name="Camacho A."/>
            <person name="Rodriguez-Valera F."/>
        </authorList>
    </citation>
    <scope>NUCLEOTIDE SEQUENCE [LARGE SCALE GENOMIC DNA]</scope>
    <source>
        <strain evidence="1">MED-G24</strain>
    </source>
</reference>
<evidence type="ECO:0000313" key="2">
    <source>
        <dbReference type="Proteomes" id="UP000219327"/>
    </source>
</evidence>
<name>A0A2A5WMZ4_9GAMM</name>